<dbReference type="Gene3D" id="3.30.750.24">
    <property type="entry name" value="STAS domain"/>
    <property type="match status" value="1"/>
</dbReference>
<dbReference type="Proteomes" id="UP001339911">
    <property type="component" value="Unassembled WGS sequence"/>
</dbReference>
<protein>
    <recommendedName>
        <fullName evidence="2">Anti-sigma factor antagonist</fullName>
    </recommendedName>
</protein>
<feature type="region of interest" description="Disordered" evidence="3">
    <location>
        <begin position="119"/>
        <end position="147"/>
    </location>
</feature>
<comment type="similarity">
    <text evidence="1 2">Belongs to the anti-sigma-factor antagonist family.</text>
</comment>
<accession>A0ABU7SL73</accession>
<sequence>MNDQRALGQTISITERQTDSGIRLLLAGEIDLATVGEIRDAIIDVLTRDNPSAIVLDLEDVSFIDSAGIGELVRCHQAAAVSGSVLRLENLAPFPRRQLWATGLLGLFGLADIPGRDETLIPQSSEARPATRSTEVSGRASARGCDP</sequence>
<dbReference type="CDD" id="cd07043">
    <property type="entry name" value="STAS_anti-anti-sigma_factors"/>
    <property type="match status" value="1"/>
</dbReference>
<name>A0ABU7SL73_9ACTN</name>
<evidence type="ECO:0000256" key="2">
    <source>
        <dbReference type="RuleBase" id="RU003749"/>
    </source>
</evidence>
<keyword evidence="6" id="KW-1185">Reference proteome</keyword>
<dbReference type="RefSeq" id="WP_331210748.1">
    <property type="nucleotide sequence ID" value="NZ_JAZGQL010000028.1"/>
</dbReference>
<dbReference type="SUPFAM" id="SSF52091">
    <property type="entry name" value="SpoIIaa-like"/>
    <property type="match status" value="1"/>
</dbReference>
<feature type="compositionally biased region" description="Polar residues" evidence="3">
    <location>
        <begin position="121"/>
        <end position="136"/>
    </location>
</feature>
<organism evidence="5 6">
    <name type="scientific">Plantactinospora veratri</name>
    <dbReference type="NCBI Taxonomy" id="1436122"/>
    <lineage>
        <taxon>Bacteria</taxon>
        <taxon>Bacillati</taxon>
        <taxon>Actinomycetota</taxon>
        <taxon>Actinomycetes</taxon>
        <taxon>Micromonosporales</taxon>
        <taxon>Micromonosporaceae</taxon>
        <taxon>Plantactinospora</taxon>
    </lineage>
</organism>
<dbReference type="PROSITE" id="PS50801">
    <property type="entry name" value="STAS"/>
    <property type="match status" value="1"/>
</dbReference>
<evidence type="ECO:0000313" key="6">
    <source>
        <dbReference type="Proteomes" id="UP001339911"/>
    </source>
</evidence>
<evidence type="ECO:0000259" key="4">
    <source>
        <dbReference type="PROSITE" id="PS50801"/>
    </source>
</evidence>
<evidence type="ECO:0000256" key="3">
    <source>
        <dbReference type="SAM" id="MobiDB-lite"/>
    </source>
</evidence>
<proteinExistence type="inferred from homology"/>
<dbReference type="InterPro" id="IPR003658">
    <property type="entry name" value="Anti-sigma_ant"/>
</dbReference>
<dbReference type="NCBIfam" id="TIGR00377">
    <property type="entry name" value="ant_ant_sig"/>
    <property type="match status" value="1"/>
</dbReference>
<feature type="domain" description="STAS" evidence="4">
    <location>
        <begin position="11"/>
        <end position="104"/>
    </location>
</feature>
<comment type="caution">
    <text evidence="5">The sequence shown here is derived from an EMBL/GenBank/DDBJ whole genome shotgun (WGS) entry which is preliminary data.</text>
</comment>
<evidence type="ECO:0000313" key="5">
    <source>
        <dbReference type="EMBL" id="MEE6310720.1"/>
    </source>
</evidence>
<dbReference type="InterPro" id="IPR036513">
    <property type="entry name" value="STAS_dom_sf"/>
</dbReference>
<dbReference type="EMBL" id="JAZGQL010000028">
    <property type="protein sequence ID" value="MEE6310720.1"/>
    <property type="molecule type" value="Genomic_DNA"/>
</dbReference>
<dbReference type="PANTHER" id="PTHR33495:SF2">
    <property type="entry name" value="ANTI-SIGMA FACTOR ANTAGONIST TM_1081-RELATED"/>
    <property type="match status" value="1"/>
</dbReference>
<dbReference type="InterPro" id="IPR002645">
    <property type="entry name" value="STAS_dom"/>
</dbReference>
<dbReference type="Pfam" id="PF01740">
    <property type="entry name" value="STAS"/>
    <property type="match status" value="1"/>
</dbReference>
<dbReference type="PANTHER" id="PTHR33495">
    <property type="entry name" value="ANTI-SIGMA FACTOR ANTAGONIST TM_1081-RELATED-RELATED"/>
    <property type="match status" value="1"/>
</dbReference>
<gene>
    <name evidence="5" type="ORF">V1634_28145</name>
</gene>
<evidence type="ECO:0000256" key="1">
    <source>
        <dbReference type="ARBA" id="ARBA00009013"/>
    </source>
</evidence>
<reference evidence="5 6" key="1">
    <citation type="submission" date="2024-01" db="EMBL/GenBank/DDBJ databases">
        <title>Genome insights into Plantactinospora veratri sp. nov.</title>
        <authorList>
            <person name="Wang L."/>
        </authorList>
    </citation>
    <scope>NUCLEOTIDE SEQUENCE [LARGE SCALE GENOMIC DNA]</scope>
    <source>
        <strain evidence="5 6">NEAU-FHS4</strain>
    </source>
</reference>